<keyword evidence="2" id="KW-1185">Reference proteome</keyword>
<evidence type="ECO:0000313" key="1">
    <source>
        <dbReference type="EMBL" id="KAK9182772.1"/>
    </source>
</evidence>
<name>A0AAP0LS34_9ROSI</name>
<protein>
    <submittedName>
        <fullName evidence="1">Uncharacterized protein</fullName>
    </submittedName>
</protein>
<organism evidence="1 2">
    <name type="scientific">Citrus x changshan-huyou</name>
    <dbReference type="NCBI Taxonomy" id="2935761"/>
    <lineage>
        <taxon>Eukaryota</taxon>
        <taxon>Viridiplantae</taxon>
        <taxon>Streptophyta</taxon>
        <taxon>Embryophyta</taxon>
        <taxon>Tracheophyta</taxon>
        <taxon>Spermatophyta</taxon>
        <taxon>Magnoliopsida</taxon>
        <taxon>eudicotyledons</taxon>
        <taxon>Gunneridae</taxon>
        <taxon>Pentapetalae</taxon>
        <taxon>rosids</taxon>
        <taxon>malvids</taxon>
        <taxon>Sapindales</taxon>
        <taxon>Rutaceae</taxon>
        <taxon>Aurantioideae</taxon>
        <taxon>Citrus</taxon>
    </lineage>
</organism>
<reference evidence="1 2" key="1">
    <citation type="submission" date="2024-05" db="EMBL/GenBank/DDBJ databases">
        <title>Haplotype-resolved chromosome-level genome assembly of Huyou (Citrus changshanensis).</title>
        <authorList>
            <person name="Miao C."/>
            <person name="Chen W."/>
            <person name="Wu Y."/>
            <person name="Wang L."/>
            <person name="Zhao S."/>
            <person name="Grierson D."/>
            <person name="Xu C."/>
            <person name="Chen K."/>
        </authorList>
    </citation>
    <scope>NUCLEOTIDE SEQUENCE [LARGE SCALE GENOMIC DNA]</scope>
    <source>
        <strain evidence="1">01-14</strain>
        <tissue evidence="1">Leaf</tissue>
    </source>
</reference>
<dbReference type="AlphaFoldDB" id="A0AAP0LS34"/>
<dbReference type="Proteomes" id="UP001428341">
    <property type="component" value="Unassembled WGS sequence"/>
</dbReference>
<gene>
    <name evidence="1" type="ORF">WN944_025918</name>
</gene>
<proteinExistence type="predicted"/>
<dbReference type="EMBL" id="JBCGBO010000024">
    <property type="protein sequence ID" value="KAK9182772.1"/>
    <property type="molecule type" value="Genomic_DNA"/>
</dbReference>
<accession>A0AAP0LS34</accession>
<comment type="caution">
    <text evidence="1">The sequence shown here is derived from an EMBL/GenBank/DDBJ whole genome shotgun (WGS) entry which is preliminary data.</text>
</comment>
<sequence>MSSSLSGSDNQNAETRRAGLLSVREKNFELMDSLYKVAVEGHTDQFRAHSKMLDQIFTPNENTILHIHITARPNQTMKPNNKLKSSLWRMMSVKILIKSWSLINQIDSI</sequence>
<evidence type="ECO:0000313" key="2">
    <source>
        <dbReference type="Proteomes" id="UP001428341"/>
    </source>
</evidence>